<name>A0A1G2R6I8_9BACT</name>
<comment type="caution">
    <text evidence="2">The sequence shown here is derived from an EMBL/GenBank/DDBJ whole genome shotgun (WGS) entry which is preliminary data.</text>
</comment>
<dbReference type="InterPro" id="IPR007214">
    <property type="entry name" value="YbaK/aa-tRNA-synth-assoc-dom"/>
</dbReference>
<evidence type="ECO:0000259" key="1">
    <source>
        <dbReference type="Pfam" id="PF04073"/>
    </source>
</evidence>
<reference evidence="2 3" key="1">
    <citation type="journal article" date="2016" name="Nat. Commun.">
        <title>Thousands of microbial genomes shed light on interconnected biogeochemical processes in an aquifer system.</title>
        <authorList>
            <person name="Anantharaman K."/>
            <person name="Brown C.T."/>
            <person name="Hug L.A."/>
            <person name="Sharon I."/>
            <person name="Castelle C.J."/>
            <person name="Probst A.J."/>
            <person name="Thomas B.C."/>
            <person name="Singh A."/>
            <person name="Wilkins M.J."/>
            <person name="Karaoz U."/>
            <person name="Brodie E.L."/>
            <person name="Williams K.H."/>
            <person name="Hubbard S.S."/>
            <person name="Banfield J.F."/>
        </authorList>
    </citation>
    <scope>NUCLEOTIDE SEQUENCE [LARGE SCALE GENOMIC DNA]</scope>
</reference>
<dbReference type="AlphaFoldDB" id="A0A1G2R6I8"/>
<organism evidence="2 3">
    <name type="scientific">Candidatus Wildermuthbacteria bacterium RIFCSPHIGHO2_02_FULL_47_17</name>
    <dbReference type="NCBI Taxonomy" id="1802452"/>
    <lineage>
        <taxon>Bacteria</taxon>
        <taxon>Candidatus Wildermuthiibacteriota</taxon>
    </lineage>
</organism>
<dbReference type="Pfam" id="PF04073">
    <property type="entry name" value="tRNA_edit"/>
    <property type="match status" value="1"/>
</dbReference>
<dbReference type="SUPFAM" id="SSF55826">
    <property type="entry name" value="YbaK/ProRS associated domain"/>
    <property type="match status" value="1"/>
</dbReference>
<proteinExistence type="predicted"/>
<feature type="domain" description="YbaK/aminoacyl-tRNA synthetase-associated" evidence="1">
    <location>
        <begin position="22"/>
        <end position="151"/>
    </location>
</feature>
<evidence type="ECO:0000313" key="2">
    <source>
        <dbReference type="EMBL" id="OHA67989.1"/>
    </source>
</evidence>
<protein>
    <recommendedName>
        <fullName evidence="1">YbaK/aminoacyl-tRNA synthetase-associated domain-containing protein</fullName>
    </recommendedName>
</protein>
<evidence type="ECO:0000313" key="3">
    <source>
        <dbReference type="Proteomes" id="UP000179258"/>
    </source>
</evidence>
<dbReference type="InterPro" id="IPR036754">
    <property type="entry name" value="YbaK/aa-tRNA-synt-asso_dom_sf"/>
</dbReference>
<dbReference type="EMBL" id="MHTX01000029">
    <property type="protein sequence ID" value="OHA67989.1"/>
    <property type="molecule type" value="Genomic_DNA"/>
</dbReference>
<dbReference type="Proteomes" id="UP000179258">
    <property type="component" value="Unassembled WGS sequence"/>
</dbReference>
<gene>
    <name evidence="2" type="ORF">A3D59_02550</name>
</gene>
<dbReference type="GO" id="GO:0002161">
    <property type="term" value="F:aminoacyl-tRNA deacylase activity"/>
    <property type="evidence" value="ECO:0007669"/>
    <property type="project" value="InterPro"/>
</dbReference>
<accession>A0A1G2R6I8</accession>
<dbReference type="CDD" id="cd04332">
    <property type="entry name" value="YbaK_like"/>
    <property type="match status" value="1"/>
</dbReference>
<dbReference type="Gene3D" id="3.90.960.10">
    <property type="entry name" value="YbaK/aminoacyl-tRNA synthetase-associated domain"/>
    <property type="match status" value="1"/>
</dbReference>
<sequence>MVPAKVKIFLDSIKIKSEVLEHKTVYTAHDKAATLRLPEKVVGKTLVVKLDNKLALVLIPANRNLDKKKLIKAANTAKVTKDTKVKKVEFATERLIKSKLKGVRVGAVLPFGILWKIPTFVDRALLNNKTIVLSAGTHEDSVKMTPAQYKKALPELIAADIGKKR</sequence>